<dbReference type="RefSeq" id="WP_003824220.1">
    <property type="nucleotide sequence ID" value="NZ_CP082861.1"/>
</dbReference>
<dbReference type="InterPro" id="IPR013482">
    <property type="entry name" value="Molybde_CF_guanTrfase"/>
</dbReference>
<dbReference type="SUPFAM" id="SSF53448">
    <property type="entry name" value="Nucleotide-diphospho-sugar transferases"/>
    <property type="match status" value="1"/>
</dbReference>
<keyword evidence="2" id="KW-0808">Transferase</keyword>
<evidence type="ECO:0000259" key="8">
    <source>
        <dbReference type="Pfam" id="PF12804"/>
    </source>
</evidence>
<keyword evidence="4" id="KW-0547">Nucleotide-binding</keyword>
<evidence type="ECO:0000313" key="10">
    <source>
        <dbReference type="Proteomes" id="UP000215465"/>
    </source>
</evidence>
<keyword evidence="1" id="KW-0963">Cytoplasm</keyword>
<dbReference type="PANTHER" id="PTHR19136:SF81">
    <property type="entry name" value="MOLYBDENUM COFACTOR GUANYLYLTRANSFERASE"/>
    <property type="match status" value="1"/>
</dbReference>
<dbReference type="CDD" id="cd02503">
    <property type="entry name" value="MobA"/>
    <property type="match status" value="1"/>
</dbReference>
<evidence type="ECO:0000256" key="7">
    <source>
        <dbReference type="ARBA" id="ARBA00023150"/>
    </source>
</evidence>
<dbReference type="InterPro" id="IPR025877">
    <property type="entry name" value="MobA-like_NTP_Trfase"/>
</dbReference>
<dbReference type="GO" id="GO:0005525">
    <property type="term" value="F:GTP binding"/>
    <property type="evidence" value="ECO:0007669"/>
    <property type="project" value="UniProtKB-KW"/>
</dbReference>
<dbReference type="AlphaFoldDB" id="A0A8B4GQL7"/>
<evidence type="ECO:0000256" key="1">
    <source>
        <dbReference type="ARBA" id="ARBA00022490"/>
    </source>
</evidence>
<protein>
    <submittedName>
        <fullName evidence="9">Molybdopterin-guanine dinucleotide biosynthesis protein MobA</fullName>
    </submittedName>
</protein>
<accession>A0A8B4GQL7</accession>
<dbReference type="GO" id="GO:0006777">
    <property type="term" value="P:Mo-molybdopterin cofactor biosynthetic process"/>
    <property type="evidence" value="ECO:0007669"/>
    <property type="project" value="UniProtKB-KW"/>
</dbReference>
<dbReference type="GO" id="GO:0046872">
    <property type="term" value="F:metal ion binding"/>
    <property type="evidence" value="ECO:0007669"/>
    <property type="project" value="UniProtKB-KW"/>
</dbReference>
<dbReference type="KEGG" id="ecor:SAMEA4412678_1475"/>
<dbReference type="Gene3D" id="3.90.550.10">
    <property type="entry name" value="Spore Coat Polysaccharide Biosynthesis Protein SpsA, Chain A"/>
    <property type="match status" value="1"/>
</dbReference>
<dbReference type="GO" id="GO:0016779">
    <property type="term" value="F:nucleotidyltransferase activity"/>
    <property type="evidence" value="ECO:0007669"/>
    <property type="project" value="TreeGrafter"/>
</dbReference>
<keyword evidence="3" id="KW-0479">Metal-binding</keyword>
<evidence type="ECO:0000256" key="4">
    <source>
        <dbReference type="ARBA" id="ARBA00022741"/>
    </source>
</evidence>
<name>A0A8B4GQL7_EIKCO</name>
<keyword evidence="6" id="KW-0342">GTP-binding</keyword>
<evidence type="ECO:0000256" key="6">
    <source>
        <dbReference type="ARBA" id="ARBA00023134"/>
    </source>
</evidence>
<evidence type="ECO:0000256" key="2">
    <source>
        <dbReference type="ARBA" id="ARBA00022679"/>
    </source>
</evidence>
<dbReference type="EMBL" id="LT906482">
    <property type="protein sequence ID" value="SNW09522.1"/>
    <property type="molecule type" value="Genomic_DNA"/>
</dbReference>
<organism evidence="9 10">
    <name type="scientific">Eikenella corrodens</name>
    <dbReference type="NCBI Taxonomy" id="539"/>
    <lineage>
        <taxon>Bacteria</taxon>
        <taxon>Pseudomonadati</taxon>
        <taxon>Pseudomonadota</taxon>
        <taxon>Betaproteobacteria</taxon>
        <taxon>Neisseriales</taxon>
        <taxon>Neisseriaceae</taxon>
        <taxon>Eikenella</taxon>
    </lineage>
</organism>
<keyword evidence="5" id="KW-0460">Magnesium</keyword>
<sequence>MEIATEPLLILCGGFSRRMGSPKPLLPFRGVPLIERLAAAATRPLWIASAGQRFPHLPLARYLPDALPERQGALSAILPALELVAEQGHAGIYVLSCDTLLLPEQVAGCLQQARNSVAWQQGVAALSGGGQDYPLLAHWSAALAAPLRQYVESGQRRVTAWLQTVPFAVAPLPDAWLPLCNFNTPPEFERAVEQAERLFGHGKQVILE</sequence>
<proteinExistence type="predicted"/>
<evidence type="ECO:0000256" key="5">
    <source>
        <dbReference type="ARBA" id="ARBA00022842"/>
    </source>
</evidence>
<dbReference type="PANTHER" id="PTHR19136">
    <property type="entry name" value="MOLYBDENUM COFACTOR GUANYLYLTRANSFERASE"/>
    <property type="match status" value="1"/>
</dbReference>
<dbReference type="InterPro" id="IPR029044">
    <property type="entry name" value="Nucleotide-diphossugar_trans"/>
</dbReference>
<evidence type="ECO:0000313" key="9">
    <source>
        <dbReference type="EMBL" id="SNW09522.1"/>
    </source>
</evidence>
<reference evidence="9 10" key="1">
    <citation type="submission" date="2017-06" db="EMBL/GenBank/DDBJ databases">
        <authorList>
            <consortium name="Pathogen Informatics"/>
        </authorList>
    </citation>
    <scope>NUCLEOTIDE SEQUENCE [LARGE SCALE GENOMIC DNA]</scope>
    <source>
        <strain evidence="9 10">NCTC10596</strain>
    </source>
</reference>
<gene>
    <name evidence="9" type="primary">mobA</name>
    <name evidence="9" type="ORF">SAMEA4412678_01475</name>
</gene>
<dbReference type="Proteomes" id="UP000215465">
    <property type="component" value="Chromosome 1"/>
</dbReference>
<keyword evidence="7" id="KW-0501">Molybdenum cofactor biosynthesis</keyword>
<dbReference type="Pfam" id="PF12804">
    <property type="entry name" value="NTP_transf_3"/>
    <property type="match status" value="1"/>
</dbReference>
<evidence type="ECO:0000256" key="3">
    <source>
        <dbReference type="ARBA" id="ARBA00022723"/>
    </source>
</evidence>
<feature type="domain" description="MobA-like NTP transferase" evidence="8">
    <location>
        <begin position="9"/>
        <end position="162"/>
    </location>
</feature>